<comment type="caution">
    <text evidence="2">The sequence shown here is derived from an EMBL/GenBank/DDBJ whole genome shotgun (WGS) entry which is preliminary data.</text>
</comment>
<evidence type="ECO:0000259" key="1">
    <source>
        <dbReference type="Pfam" id="PF05707"/>
    </source>
</evidence>
<dbReference type="Gene3D" id="3.40.50.300">
    <property type="entry name" value="P-loop containing nucleotide triphosphate hydrolases"/>
    <property type="match status" value="1"/>
</dbReference>
<dbReference type="Proteomes" id="UP000608071">
    <property type="component" value="Unassembled WGS sequence"/>
</dbReference>
<dbReference type="SUPFAM" id="SSF52540">
    <property type="entry name" value="P-loop containing nucleoside triphosphate hydrolases"/>
    <property type="match status" value="1"/>
</dbReference>
<proteinExistence type="predicted"/>
<accession>A0ABR8T6L5</accession>
<feature type="domain" description="Zona occludens toxin N-terminal" evidence="1">
    <location>
        <begin position="1"/>
        <end position="152"/>
    </location>
</feature>
<sequence length="253" mass="28834">MISQYIGPIGSGKSYHALEDIFAHLKKGLYVIANFPLNFTERMIRMGYADRFLFLPDNFLEDESGVGVFLHLSEKYKFNEFTNLCLVVLDEAGGVFPPDQSTSPAQKTWKDFFKQSRKLGYDFMLIMQDEKEINRTILSCVEYKVVHRKANSIFPFNLLPFTVFMHITYWKQSRQRLKSGSTIFVKSFSKLYDTHQLFGSLKNVDALIDLSKYDFNVSFGNCRPDLMNDGDLGGEPVGGTQVAVSHEVSGKQA</sequence>
<dbReference type="InterPro" id="IPR008900">
    <property type="entry name" value="Zot_N"/>
</dbReference>
<name>A0ABR8T6L5_9BACL</name>
<evidence type="ECO:0000313" key="3">
    <source>
        <dbReference type="Proteomes" id="UP000608071"/>
    </source>
</evidence>
<protein>
    <recommendedName>
        <fullName evidence="1">Zona occludens toxin N-terminal domain-containing protein</fullName>
    </recommendedName>
</protein>
<dbReference type="RefSeq" id="WP_191805227.1">
    <property type="nucleotide sequence ID" value="NZ_JACSQL010000032.1"/>
</dbReference>
<gene>
    <name evidence="2" type="ORF">H9647_25230</name>
</gene>
<dbReference type="Pfam" id="PF05707">
    <property type="entry name" value="Zot"/>
    <property type="match status" value="1"/>
</dbReference>
<reference evidence="2 3" key="1">
    <citation type="submission" date="2020-08" db="EMBL/GenBank/DDBJ databases">
        <title>A Genomic Blueprint of the Chicken Gut Microbiome.</title>
        <authorList>
            <person name="Gilroy R."/>
            <person name="Ravi A."/>
            <person name="Getino M."/>
            <person name="Pursley I."/>
            <person name="Horton D.L."/>
            <person name="Alikhan N.-F."/>
            <person name="Baker D."/>
            <person name="Gharbi K."/>
            <person name="Hall N."/>
            <person name="Watson M."/>
            <person name="Adriaenssens E.M."/>
            <person name="Foster-Nyarko E."/>
            <person name="Jarju S."/>
            <person name="Secka A."/>
            <person name="Antonio M."/>
            <person name="Oren A."/>
            <person name="Chaudhuri R."/>
            <person name="La Ragione R.M."/>
            <person name="Hildebrand F."/>
            <person name="Pallen M.J."/>
        </authorList>
    </citation>
    <scope>NUCLEOTIDE SEQUENCE [LARGE SCALE GENOMIC DNA]</scope>
    <source>
        <strain evidence="2 3">Sa2BVA9</strain>
    </source>
</reference>
<dbReference type="EMBL" id="JACSQL010000032">
    <property type="protein sequence ID" value="MBD7971367.1"/>
    <property type="molecule type" value="Genomic_DNA"/>
</dbReference>
<organism evidence="2 3">
    <name type="scientific">Paenibacillus gallinarum</name>
    <dbReference type="NCBI Taxonomy" id="2762232"/>
    <lineage>
        <taxon>Bacteria</taxon>
        <taxon>Bacillati</taxon>
        <taxon>Bacillota</taxon>
        <taxon>Bacilli</taxon>
        <taxon>Bacillales</taxon>
        <taxon>Paenibacillaceae</taxon>
        <taxon>Paenibacillus</taxon>
    </lineage>
</organism>
<dbReference type="InterPro" id="IPR027417">
    <property type="entry name" value="P-loop_NTPase"/>
</dbReference>
<keyword evidence="3" id="KW-1185">Reference proteome</keyword>
<evidence type="ECO:0000313" key="2">
    <source>
        <dbReference type="EMBL" id="MBD7971367.1"/>
    </source>
</evidence>